<gene>
    <name evidence="2" type="ORF">JKP88DRAFT_314911</name>
</gene>
<feature type="compositionally biased region" description="Polar residues" evidence="1">
    <location>
        <begin position="32"/>
        <end position="41"/>
    </location>
</feature>
<evidence type="ECO:0000313" key="3">
    <source>
        <dbReference type="Proteomes" id="UP000664859"/>
    </source>
</evidence>
<keyword evidence="3" id="KW-1185">Reference proteome</keyword>
<organism evidence="2 3">
    <name type="scientific">Tribonema minus</name>
    <dbReference type="NCBI Taxonomy" id="303371"/>
    <lineage>
        <taxon>Eukaryota</taxon>
        <taxon>Sar</taxon>
        <taxon>Stramenopiles</taxon>
        <taxon>Ochrophyta</taxon>
        <taxon>PX clade</taxon>
        <taxon>Xanthophyceae</taxon>
        <taxon>Tribonematales</taxon>
        <taxon>Tribonemataceae</taxon>
        <taxon>Tribonema</taxon>
    </lineage>
</organism>
<proteinExistence type="predicted"/>
<evidence type="ECO:0000256" key="1">
    <source>
        <dbReference type="SAM" id="MobiDB-lite"/>
    </source>
</evidence>
<accession>A0A835Z132</accession>
<feature type="region of interest" description="Disordered" evidence="1">
    <location>
        <begin position="31"/>
        <end position="102"/>
    </location>
</feature>
<reference evidence="2" key="1">
    <citation type="submission" date="2021-02" db="EMBL/GenBank/DDBJ databases">
        <title>First Annotated Genome of the Yellow-green Alga Tribonema minus.</title>
        <authorList>
            <person name="Mahan K.M."/>
        </authorList>
    </citation>
    <scope>NUCLEOTIDE SEQUENCE</scope>
    <source>
        <strain evidence="2">UTEX B ZZ1240</strain>
    </source>
</reference>
<comment type="caution">
    <text evidence="2">The sequence shown here is derived from an EMBL/GenBank/DDBJ whole genome shotgun (WGS) entry which is preliminary data.</text>
</comment>
<feature type="compositionally biased region" description="Pro residues" evidence="1">
    <location>
        <begin position="61"/>
        <end position="71"/>
    </location>
</feature>
<dbReference type="AlphaFoldDB" id="A0A835Z132"/>
<feature type="non-terminal residue" evidence="2">
    <location>
        <position position="1"/>
    </location>
</feature>
<dbReference type="EMBL" id="JAFCMP010000168">
    <property type="protein sequence ID" value="KAG5184349.1"/>
    <property type="molecule type" value="Genomic_DNA"/>
</dbReference>
<feature type="compositionally biased region" description="Low complexity" evidence="1">
    <location>
        <begin position="43"/>
        <end position="58"/>
    </location>
</feature>
<evidence type="ECO:0000313" key="2">
    <source>
        <dbReference type="EMBL" id="KAG5184349.1"/>
    </source>
</evidence>
<dbReference type="Proteomes" id="UP000664859">
    <property type="component" value="Unassembled WGS sequence"/>
</dbReference>
<feature type="compositionally biased region" description="Polar residues" evidence="1">
    <location>
        <begin position="84"/>
        <end position="97"/>
    </location>
</feature>
<protein>
    <submittedName>
        <fullName evidence="2">Uncharacterized protein</fullName>
    </submittedName>
</protein>
<sequence length="218" mass="23828">WPTLSVGTWPTRRAQQRSSLIWPHRAAVITFPGSSNSSRSAGPTARTPPLAPTAALRASQPPRPKGSPPPHASSLCPNGWWQGSRPQQASGPTSPAPSSRALKRSRAGQCCRQCLCTPWRRAARHAVGRGAVHSLLPASTPCQRMRSRQGRTGWRRPCRRRRNRCARQTRTSARACAAALCRSSPASWPSRRFSQTWRCPSPSPPRPFLATSCTSAGW</sequence>
<name>A0A835Z132_9STRA</name>
<feature type="non-terminal residue" evidence="2">
    <location>
        <position position="218"/>
    </location>
</feature>